<gene>
    <name evidence="1" type="ORF">F7D14_21425</name>
</gene>
<sequence>MNHAAQIAQAVNLDMQQSASDVFLQRIPKALITQAATEAGAPGEIVAALPKLPKGEAITKAKKHLATWLPAPLQT</sequence>
<protein>
    <submittedName>
        <fullName evidence="1">Uncharacterized protein</fullName>
    </submittedName>
</protein>
<dbReference type="EMBL" id="CP044333">
    <property type="protein sequence ID" value="QGN00133.1"/>
    <property type="molecule type" value="Genomic_DNA"/>
</dbReference>
<name>A0A6B8MEH6_9HYPH</name>
<evidence type="ECO:0000313" key="2">
    <source>
        <dbReference type="Proteomes" id="UP000422569"/>
    </source>
</evidence>
<organism evidence="1 2">
    <name type="scientific">Methylocystis parvus</name>
    <dbReference type="NCBI Taxonomy" id="134"/>
    <lineage>
        <taxon>Bacteria</taxon>
        <taxon>Pseudomonadati</taxon>
        <taxon>Pseudomonadota</taxon>
        <taxon>Alphaproteobacteria</taxon>
        <taxon>Hyphomicrobiales</taxon>
        <taxon>Methylocystaceae</taxon>
        <taxon>Methylocystis</taxon>
    </lineage>
</organism>
<reference evidence="1 2" key="1">
    <citation type="submission" date="2019-09" db="EMBL/GenBank/DDBJ databases">
        <title>Isolation and complete genome sequencing of Methylocystis species.</title>
        <authorList>
            <person name="Rumah B.L."/>
            <person name="Stead C.E."/>
            <person name="Stevens B.C."/>
            <person name="Minton N.P."/>
            <person name="Grosse-Honebrink A."/>
            <person name="Zhang Y."/>
        </authorList>
    </citation>
    <scope>NUCLEOTIDE SEQUENCE [LARGE SCALE GENOMIC DNA]</scope>
    <source>
        <strain evidence="1 2">BRCS2</strain>
        <plasmid evidence="1 2">unnamed2</plasmid>
    </source>
</reference>
<accession>A0A6B8MEH6</accession>
<dbReference type="Proteomes" id="UP000422569">
    <property type="component" value="Plasmid unnamed2"/>
</dbReference>
<dbReference type="GeneID" id="42571030"/>
<keyword evidence="2" id="KW-1185">Reference proteome</keyword>
<dbReference type="RefSeq" id="WP_154420480.1">
    <property type="nucleotide sequence ID" value="NZ_CP044333.1"/>
</dbReference>
<geneLocation type="plasmid" evidence="1">
    <name>unnamed2</name>
</geneLocation>
<evidence type="ECO:0000313" key="1">
    <source>
        <dbReference type="EMBL" id="QGN00133.1"/>
    </source>
</evidence>
<dbReference type="AlphaFoldDB" id="A0A6B8MEH6"/>
<proteinExistence type="predicted"/>
<keyword evidence="1" id="KW-0614">Plasmid</keyword>
<dbReference type="KEGG" id="mpar:F7D14_21425"/>